<keyword evidence="5" id="KW-1185">Reference proteome</keyword>
<name>M1NSZ6_9CORY</name>
<dbReference type="GO" id="GO:0006465">
    <property type="term" value="P:signal peptide processing"/>
    <property type="evidence" value="ECO:0007669"/>
    <property type="project" value="TreeGrafter"/>
</dbReference>
<organism evidence="4 5">
    <name type="scientific">Corynebacterium halotolerans YIM 70093 = DSM 44683</name>
    <dbReference type="NCBI Taxonomy" id="1121362"/>
    <lineage>
        <taxon>Bacteria</taxon>
        <taxon>Bacillati</taxon>
        <taxon>Actinomycetota</taxon>
        <taxon>Actinomycetes</taxon>
        <taxon>Mycobacteriales</taxon>
        <taxon>Corynebacteriaceae</taxon>
        <taxon>Corynebacterium</taxon>
    </lineage>
</organism>
<dbReference type="InterPro" id="IPR050882">
    <property type="entry name" value="Prepilin_peptidase/N-MTase"/>
</dbReference>
<dbReference type="eggNOG" id="COG1989">
    <property type="taxonomic scope" value="Bacteria"/>
</dbReference>
<reference evidence="4 5" key="1">
    <citation type="journal article" date="2012" name="Stand. Genomic Sci.">
        <title>Genome sequence of the halotolerant bacterium Corynebacterium halotolerans type strain YIM 70093(T) (= DSM 44683(T)).</title>
        <authorList>
            <person name="Ruckert C."/>
            <person name="Albersmeier A."/>
            <person name="Al-Dilaimi A."/>
            <person name="Niehaus K."/>
            <person name="Szczepanowski R."/>
            <person name="Kalinowski J."/>
        </authorList>
    </citation>
    <scope>NUCLEOTIDE SEQUENCE [LARGE SCALE GENOMIC DNA]</scope>
    <source>
        <strain evidence="4">YIM 70093</strain>
    </source>
</reference>
<feature type="transmembrane region" description="Helical" evidence="2">
    <location>
        <begin position="81"/>
        <end position="107"/>
    </location>
</feature>
<dbReference type="Proteomes" id="UP000011723">
    <property type="component" value="Chromosome"/>
</dbReference>
<dbReference type="EMBL" id="CP003697">
    <property type="protein sequence ID" value="AGF72582.1"/>
    <property type="molecule type" value="Genomic_DNA"/>
</dbReference>
<keyword evidence="2" id="KW-0812">Transmembrane</keyword>
<keyword evidence="2" id="KW-0472">Membrane</keyword>
<dbReference type="Gene3D" id="1.20.120.1220">
    <property type="match status" value="1"/>
</dbReference>
<sequence length="142" mass="13903">MVVVAWAVALCLHDLHHRRLPDALTLPAALGAGLGALLTAPPVLLGGLAWAGLYVLVGLRGTGRTGGRASRRGIGGGDVKLALSLGTLAAAAGVTAWFAAVLGASLITLSAAVGTRSKALPHGPSMVAATALAVAFGADVVT</sequence>
<dbReference type="AlphaFoldDB" id="M1NSZ6"/>
<keyword evidence="2" id="KW-1133">Transmembrane helix</keyword>
<evidence type="ECO:0000259" key="3">
    <source>
        <dbReference type="Pfam" id="PF01478"/>
    </source>
</evidence>
<gene>
    <name evidence="4" type="ORF">A605_07900</name>
</gene>
<dbReference type="PANTHER" id="PTHR30487">
    <property type="entry name" value="TYPE 4 PREPILIN-LIKE PROTEINS LEADER PEPTIDE-PROCESSING ENZYME"/>
    <property type="match status" value="1"/>
</dbReference>
<feature type="domain" description="Prepilin type IV endopeptidase peptidase" evidence="3">
    <location>
        <begin position="1"/>
        <end position="109"/>
    </location>
</feature>
<evidence type="ECO:0000313" key="5">
    <source>
        <dbReference type="Proteomes" id="UP000011723"/>
    </source>
</evidence>
<dbReference type="GO" id="GO:0004190">
    <property type="term" value="F:aspartic-type endopeptidase activity"/>
    <property type="evidence" value="ECO:0007669"/>
    <property type="project" value="InterPro"/>
</dbReference>
<dbReference type="Pfam" id="PF01478">
    <property type="entry name" value="Peptidase_A24"/>
    <property type="match status" value="1"/>
</dbReference>
<feature type="transmembrane region" description="Helical" evidence="2">
    <location>
        <begin position="41"/>
        <end position="60"/>
    </location>
</feature>
<evidence type="ECO:0000313" key="4">
    <source>
        <dbReference type="EMBL" id="AGF72582.1"/>
    </source>
</evidence>
<accession>M1NSZ6</accession>
<dbReference type="HOGENOM" id="CLU_057101_11_1_11"/>
<evidence type="ECO:0000256" key="1">
    <source>
        <dbReference type="ARBA" id="ARBA00005801"/>
    </source>
</evidence>
<dbReference type="PANTHER" id="PTHR30487:SF0">
    <property type="entry name" value="PREPILIN LEADER PEPTIDASE_N-METHYLTRANSFERASE-RELATED"/>
    <property type="match status" value="1"/>
</dbReference>
<dbReference type="InterPro" id="IPR000045">
    <property type="entry name" value="Prepilin_IV_endopep_pep"/>
</dbReference>
<dbReference type="PATRIC" id="fig|1121362.3.peg.1595"/>
<evidence type="ECO:0000256" key="2">
    <source>
        <dbReference type="SAM" id="Phobius"/>
    </source>
</evidence>
<dbReference type="STRING" id="1121362.A605_07900"/>
<proteinExistence type="inferred from homology"/>
<protein>
    <submittedName>
        <fullName evidence="4">Signal peptidase, membrane protein</fullName>
    </submittedName>
</protein>
<dbReference type="KEGG" id="chn:A605_07900"/>
<comment type="similarity">
    <text evidence="1">Belongs to the peptidase A24 family.</text>
</comment>
<dbReference type="GO" id="GO:0005886">
    <property type="term" value="C:plasma membrane"/>
    <property type="evidence" value="ECO:0007669"/>
    <property type="project" value="TreeGrafter"/>
</dbReference>